<dbReference type="OrthoDB" id="10394057at2759"/>
<proteinExistence type="predicted"/>
<dbReference type="STRING" id="356882.A0A423WWE7"/>
<comment type="caution">
    <text evidence="2">The sequence shown here is derived from an EMBL/GenBank/DDBJ whole genome shotgun (WGS) entry which is preliminary data.</text>
</comment>
<evidence type="ECO:0000313" key="3">
    <source>
        <dbReference type="Proteomes" id="UP000283895"/>
    </source>
</evidence>
<dbReference type="Proteomes" id="UP000283895">
    <property type="component" value="Unassembled WGS sequence"/>
</dbReference>
<feature type="compositionally biased region" description="Polar residues" evidence="1">
    <location>
        <begin position="1"/>
        <end position="18"/>
    </location>
</feature>
<protein>
    <submittedName>
        <fullName evidence="2">Uncharacterized protein</fullName>
    </submittedName>
</protein>
<name>A0A423WWE7_9PEZI</name>
<feature type="region of interest" description="Disordered" evidence="1">
    <location>
        <begin position="1"/>
        <end position="33"/>
    </location>
</feature>
<reference evidence="2 3" key="1">
    <citation type="submission" date="2015-09" db="EMBL/GenBank/DDBJ databases">
        <title>Host preference determinants of Valsa canker pathogens revealed by comparative genomics.</title>
        <authorList>
            <person name="Yin Z."/>
            <person name="Huang L."/>
        </authorList>
    </citation>
    <scope>NUCLEOTIDE SEQUENCE [LARGE SCALE GENOMIC DNA]</scope>
    <source>
        <strain evidence="2 3">03-1</strain>
    </source>
</reference>
<dbReference type="EMBL" id="LKEA01000007">
    <property type="protein sequence ID" value="ROW07792.1"/>
    <property type="molecule type" value="Genomic_DNA"/>
</dbReference>
<evidence type="ECO:0000256" key="1">
    <source>
        <dbReference type="SAM" id="MobiDB-lite"/>
    </source>
</evidence>
<dbReference type="AlphaFoldDB" id="A0A423WWE7"/>
<gene>
    <name evidence="2" type="ORF">VMCG_03514</name>
</gene>
<accession>A0A423WWE7</accession>
<keyword evidence="3" id="KW-1185">Reference proteome</keyword>
<organism evidence="2 3">
    <name type="scientific">Cytospora schulzeri</name>
    <dbReference type="NCBI Taxonomy" id="448051"/>
    <lineage>
        <taxon>Eukaryota</taxon>
        <taxon>Fungi</taxon>
        <taxon>Dikarya</taxon>
        <taxon>Ascomycota</taxon>
        <taxon>Pezizomycotina</taxon>
        <taxon>Sordariomycetes</taxon>
        <taxon>Sordariomycetidae</taxon>
        <taxon>Diaporthales</taxon>
        <taxon>Cytosporaceae</taxon>
        <taxon>Cytospora</taxon>
    </lineage>
</organism>
<evidence type="ECO:0000313" key="2">
    <source>
        <dbReference type="EMBL" id="ROW07792.1"/>
    </source>
</evidence>
<sequence length="160" mass="17062">MEAKTPSNMPLSPATASFRSRRDSFNSLSTVSQADKEQLAQALDKIHTSASQSGVLTTFNDFAPPPATAPSEAKGSPSELVHQGISGLYSRIKEAVGVGKANTQDAEDTERHDAAHKRNKASLAPGLGLCTNIGVFSWIWAIGRQVSAYRNIEGAIYCND</sequence>
<feature type="region of interest" description="Disordered" evidence="1">
    <location>
        <begin position="57"/>
        <end position="80"/>
    </location>
</feature>